<proteinExistence type="predicted"/>
<dbReference type="Gene3D" id="3.40.50.720">
    <property type="entry name" value="NAD(P)-binding Rossmann-like Domain"/>
    <property type="match status" value="1"/>
</dbReference>
<reference evidence="2" key="1">
    <citation type="journal article" date="2020" name="Stud. Mycol.">
        <title>101 Dothideomycetes genomes: a test case for predicting lifestyles and emergence of pathogens.</title>
        <authorList>
            <person name="Haridas S."/>
            <person name="Albert R."/>
            <person name="Binder M."/>
            <person name="Bloem J."/>
            <person name="Labutti K."/>
            <person name="Salamov A."/>
            <person name="Andreopoulos B."/>
            <person name="Baker S."/>
            <person name="Barry K."/>
            <person name="Bills G."/>
            <person name="Bluhm B."/>
            <person name="Cannon C."/>
            <person name="Castanera R."/>
            <person name="Culley D."/>
            <person name="Daum C."/>
            <person name="Ezra D."/>
            <person name="Gonzalez J."/>
            <person name="Henrissat B."/>
            <person name="Kuo A."/>
            <person name="Liang C."/>
            <person name="Lipzen A."/>
            <person name="Lutzoni F."/>
            <person name="Magnuson J."/>
            <person name="Mondo S."/>
            <person name="Nolan M."/>
            <person name="Ohm R."/>
            <person name="Pangilinan J."/>
            <person name="Park H.-J."/>
            <person name="Ramirez L."/>
            <person name="Alfaro M."/>
            <person name="Sun H."/>
            <person name="Tritt A."/>
            <person name="Yoshinaga Y."/>
            <person name="Zwiers L.-H."/>
            <person name="Turgeon B."/>
            <person name="Goodwin S."/>
            <person name="Spatafora J."/>
            <person name="Crous P."/>
            <person name="Grigoriev I."/>
        </authorList>
    </citation>
    <scope>NUCLEOTIDE SEQUENCE</scope>
    <source>
        <strain evidence="2">CBS 109.77</strain>
    </source>
</reference>
<dbReference type="GO" id="GO:0016616">
    <property type="term" value="F:oxidoreductase activity, acting on the CH-OH group of donors, NAD or NADP as acceptor"/>
    <property type="evidence" value="ECO:0007669"/>
    <property type="project" value="TreeGrafter"/>
</dbReference>
<dbReference type="PRINTS" id="PR00081">
    <property type="entry name" value="GDHRDH"/>
</dbReference>
<dbReference type="PANTHER" id="PTHR45458">
    <property type="entry name" value="SHORT-CHAIN DEHYDROGENASE/REDUCTASE SDR"/>
    <property type="match status" value="1"/>
</dbReference>
<evidence type="ECO:0000313" key="2">
    <source>
        <dbReference type="EMBL" id="KAF2787625.1"/>
    </source>
</evidence>
<protein>
    <submittedName>
        <fullName evidence="2">NAD(P)-binding protein</fullName>
    </submittedName>
</protein>
<dbReference type="EMBL" id="MU002296">
    <property type="protein sequence ID" value="KAF2787625.1"/>
    <property type="molecule type" value="Genomic_DNA"/>
</dbReference>
<dbReference type="InterPro" id="IPR002347">
    <property type="entry name" value="SDR_fam"/>
</dbReference>
<dbReference type="InterPro" id="IPR052184">
    <property type="entry name" value="SDR_enzymes"/>
</dbReference>
<accession>A0A6A6WUP2</accession>
<feature type="region of interest" description="Disordered" evidence="1">
    <location>
        <begin position="239"/>
        <end position="260"/>
    </location>
</feature>
<dbReference type="OrthoDB" id="5296at2759"/>
<keyword evidence="3" id="KW-1185">Reference proteome</keyword>
<dbReference type="SUPFAM" id="SSF51735">
    <property type="entry name" value="NAD(P)-binding Rossmann-fold domains"/>
    <property type="match status" value="1"/>
</dbReference>
<dbReference type="InterPro" id="IPR036291">
    <property type="entry name" value="NAD(P)-bd_dom_sf"/>
</dbReference>
<evidence type="ECO:0000256" key="1">
    <source>
        <dbReference type="SAM" id="MobiDB-lite"/>
    </source>
</evidence>
<organism evidence="2 3">
    <name type="scientific">Melanomma pulvis-pyrius CBS 109.77</name>
    <dbReference type="NCBI Taxonomy" id="1314802"/>
    <lineage>
        <taxon>Eukaryota</taxon>
        <taxon>Fungi</taxon>
        <taxon>Dikarya</taxon>
        <taxon>Ascomycota</taxon>
        <taxon>Pezizomycotina</taxon>
        <taxon>Dothideomycetes</taxon>
        <taxon>Pleosporomycetidae</taxon>
        <taxon>Pleosporales</taxon>
        <taxon>Melanommataceae</taxon>
        <taxon>Melanomma</taxon>
    </lineage>
</organism>
<name>A0A6A6WUP2_9PLEO</name>
<gene>
    <name evidence="2" type="ORF">K505DRAFT_316346</name>
</gene>
<dbReference type="PANTHER" id="PTHR45458:SF2">
    <property type="entry name" value="OXIDOREDUCTASE, SHORT CHAIN DEHYDROGENASE_REDUCTASE FAMILY SUPERFAMILY (AFU_ORTHOLOGUE AFUA_3G13450)"/>
    <property type="match status" value="1"/>
</dbReference>
<dbReference type="AlphaFoldDB" id="A0A6A6WUP2"/>
<evidence type="ECO:0000313" key="3">
    <source>
        <dbReference type="Proteomes" id="UP000799757"/>
    </source>
</evidence>
<dbReference type="Proteomes" id="UP000799757">
    <property type="component" value="Unassembled WGS sequence"/>
</dbReference>
<dbReference type="Pfam" id="PF00106">
    <property type="entry name" value="adh_short"/>
    <property type="match status" value="1"/>
</dbReference>
<sequence length="260" mass="27719">MPVILIVGATRGLGASLAKAYASQPDNHVFATARSSNPPSNTKNLTYVPSIDISSPDASSTLLQYLHTQSVSHIDIVIITAGFFATESLKEPSFSAQEKMYRTCAIGPTILVTALANDSDTLLGAKSKVIFVSSESGSIALRHESEGGGNYGHHASKTALNMCAKLLSLDLKDRGVAIASVHPGFMRTEMTKGVGFDKFWDDGGAVTPDVAAESLIEWIQTFDISKTGQYWAPRGPRDIGTAEPVLGPKDKLSTPLQLPW</sequence>